<evidence type="ECO:0000256" key="1">
    <source>
        <dbReference type="ARBA" id="ARBA00004651"/>
    </source>
</evidence>
<dbReference type="EMBL" id="DVGD01000147">
    <property type="protein sequence ID" value="HIR09707.1"/>
    <property type="molecule type" value="Genomic_DNA"/>
</dbReference>
<feature type="transmembrane region" description="Helical" evidence="6">
    <location>
        <begin position="197"/>
        <end position="223"/>
    </location>
</feature>
<gene>
    <name evidence="7" type="ORF">IAA70_04815</name>
</gene>
<dbReference type="Proteomes" id="UP000824258">
    <property type="component" value="Unassembled WGS sequence"/>
</dbReference>
<keyword evidence="4 6" id="KW-1133">Transmembrane helix</keyword>
<feature type="transmembrane region" description="Helical" evidence="6">
    <location>
        <begin position="277"/>
        <end position="298"/>
    </location>
</feature>
<feature type="transmembrane region" description="Helical" evidence="6">
    <location>
        <begin position="114"/>
        <end position="136"/>
    </location>
</feature>
<keyword evidence="3 6" id="KW-0812">Transmembrane</keyword>
<proteinExistence type="predicted"/>
<evidence type="ECO:0000313" key="8">
    <source>
        <dbReference type="Proteomes" id="UP000824258"/>
    </source>
</evidence>
<protein>
    <submittedName>
        <fullName evidence="7">Branched-chain amino acid ABC transporter permease</fullName>
    </submittedName>
</protein>
<dbReference type="PANTHER" id="PTHR30482">
    <property type="entry name" value="HIGH-AFFINITY BRANCHED-CHAIN AMINO ACID TRANSPORT SYSTEM PERMEASE"/>
    <property type="match status" value="1"/>
</dbReference>
<accession>A0A9D1A8F5</accession>
<evidence type="ECO:0000256" key="2">
    <source>
        <dbReference type="ARBA" id="ARBA00022475"/>
    </source>
</evidence>
<evidence type="ECO:0000256" key="4">
    <source>
        <dbReference type="ARBA" id="ARBA00022989"/>
    </source>
</evidence>
<reference evidence="7" key="2">
    <citation type="journal article" date="2021" name="PeerJ">
        <title>Extensive microbial diversity within the chicken gut microbiome revealed by metagenomics and culture.</title>
        <authorList>
            <person name="Gilroy R."/>
            <person name="Ravi A."/>
            <person name="Getino M."/>
            <person name="Pursley I."/>
            <person name="Horton D.L."/>
            <person name="Alikhan N.F."/>
            <person name="Baker D."/>
            <person name="Gharbi K."/>
            <person name="Hall N."/>
            <person name="Watson M."/>
            <person name="Adriaenssens E.M."/>
            <person name="Foster-Nyarko E."/>
            <person name="Jarju S."/>
            <person name="Secka A."/>
            <person name="Antonio M."/>
            <person name="Oren A."/>
            <person name="Chaudhuri R.R."/>
            <person name="La Ragione R."/>
            <person name="Hildebrand F."/>
            <person name="Pallen M.J."/>
        </authorList>
    </citation>
    <scope>NUCLEOTIDE SEQUENCE</scope>
    <source>
        <strain evidence="7">ChiHjej9B8-7071</strain>
    </source>
</reference>
<evidence type="ECO:0000256" key="6">
    <source>
        <dbReference type="SAM" id="Phobius"/>
    </source>
</evidence>
<comment type="caution">
    <text evidence="7">The sequence shown here is derived from an EMBL/GenBank/DDBJ whole genome shotgun (WGS) entry which is preliminary data.</text>
</comment>
<organism evidence="7 8">
    <name type="scientific">Candidatus Avoscillospira stercoripullorum</name>
    <dbReference type="NCBI Taxonomy" id="2840709"/>
    <lineage>
        <taxon>Bacteria</taxon>
        <taxon>Bacillati</taxon>
        <taxon>Bacillota</taxon>
        <taxon>Clostridia</taxon>
        <taxon>Eubacteriales</taxon>
        <taxon>Oscillospiraceae</taxon>
        <taxon>Oscillospiraceae incertae sedis</taxon>
        <taxon>Candidatus Avoscillospira</taxon>
    </lineage>
</organism>
<sequence length="322" mass="35295">MKALKSKADLVTGVALIALLLGFSFSSSVSFKHLIMKIIIMGLFALSLNIQSGWGGLRPLGHGLMFGLGAYTYAITTVRMDMNPYLAVLVTVVFTVLVSMFLGYLLVRKSDDLAFSFLSMGFCTLTYTIILKTSYLGVDAGISGVPRLPFAISDDATYVLTVVVVCIAVLLIYLLSKSQFSWIFRAVRENKEKATCIGVNIVRVQLMGYVISGLFACIAGMLYTMKNNGAYTYSCSVQLSMEALIMCLLGGMNSFWGPALGAMIVTLFNTQVTNTTIYANFWLGILTLFVVMFMQGGILDEGLRDQIKAFLVKRRRKGTEKS</sequence>
<keyword evidence="5 6" id="KW-0472">Membrane</keyword>
<dbReference type="CDD" id="cd06581">
    <property type="entry name" value="TM_PBP1_LivM_like"/>
    <property type="match status" value="1"/>
</dbReference>
<dbReference type="InterPro" id="IPR001851">
    <property type="entry name" value="ABC_transp_permease"/>
</dbReference>
<keyword evidence="2" id="KW-1003">Cell membrane</keyword>
<feature type="transmembrane region" description="Helical" evidence="6">
    <location>
        <begin position="36"/>
        <end position="57"/>
    </location>
</feature>
<reference evidence="7" key="1">
    <citation type="submission" date="2020-10" db="EMBL/GenBank/DDBJ databases">
        <authorList>
            <person name="Gilroy R."/>
        </authorList>
    </citation>
    <scope>NUCLEOTIDE SEQUENCE</scope>
    <source>
        <strain evidence="7">ChiHjej9B8-7071</strain>
    </source>
</reference>
<dbReference type="GO" id="GO:0015658">
    <property type="term" value="F:branched-chain amino acid transmembrane transporter activity"/>
    <property type="evidence" value="ECO:0007669"/>
    <property type="project" value="InterPro"/>
</dbReference>
<evidence type="ECO:0000256" key="3">
    <source>
        <dbReference type="ARBA" id="ARBA00022692"/>
    </source>
</evidence>
<feature type="transmembrane region" description="Helical" evidence="6">
    <location>
        <begin position="243"/>
        <end position="265"/>
    </location>
</feature>
<evidence type="ECO:0000313" key="7">
    <source>
        <dbReference type="EMBL" id="HIR09707.1"/>
    </source>
</evidence>
<dbReference type="AlphaFoldDB" id="A0A9D1A8F5"/>
<dbReference type="GO" id="GO:0005886">
    <property type="term" value="C:plasma membrane"/>
    <property type="evidence" value="ECO:0007669"/>
    <property type="project" value="UniProtKB-SubCell"/>
</dbReference>
<comment type="subcellular location">
    <subcellularLocation>
        <location evidence="1">Cell membrane</location>
        <topology evidence="1">Multi-pass membrane protein</topology>
    </subcellularLocation>
</comment>
<dbReference type="Pfam" id="PF02653">
    <property type="entry name" value="BPD_transp_2"/>
    <property type="match status" value="1"/>
</dbReference>
<dbReference type="InterPro" id="IPR043428">
    <property type="entry name" value="LivM-like"/>
</dbReference>
<feature type="transmembrane region" description="Helical" evidence="6">
    <location>
        <begin position="86"/>
        <end position="107"/>
    </location>
</feature>
<feature type="transmembrane region" description="Helical" evidence="6">
    <location>
        <begin position="156"/>
        <end position="176"/>
    </location>
</feature>
<name>A0A9D1A8F5_9FIRM</name>
<dbReference type="PANTHER" id="PTHR30482:SF17">
    <property type="entry name" value="ABC TRANSPORTER ATP-BINDING PROTEIN"/>
    <property type="match status" value="1"/>
</dbReference>
<evidence type="ECO:0000256" key="5">
    <source>
        <dbReference type="ARBA" id="ARBA00023136"/>
    </source>
</evidence>